<evidence type="ECO:0008006" key="13">
    <source>
        <dbReference type="Google" id="ProtNLM"/>
    </source>
</evidence>
<reference evidence="11" key="1">
    <citation type="submission" date="2022-06" db="EMBL/GenBank/DDBJ databases">
        <title>Genome Sequence of Candolleomyces eurysporus.</title>
        <authorList>
            <person name="Buettner E."/>
        </authorList>
    </citation>
    <scope>NUCLEOTIDE SEQUENCE</scope>
    <source>
        <strain evidence="11">VTCC 930004</strain>
    </source>
</reference>
<gene>
    <name evidence="11" type="ORF">H1R20_g2969</name>
</gene>
<comment type="cofactor">
    <cofactor evidence="1 9">
        <name>heme</name>
        <dbReference type="ChEBI" id="CHEBI:30413"/>
    </cofactor>
</comment>
<dbReference type="PROSITE" id="PS00086">
    <property type="entry name" value="CYTOCHROME_P450"/>
    <property type="match status" value="1"/>
</dbReference>
<keyword evidence="12" id="KW-1185">Reference proteome</keyword>
<dbReference type="OrthoDB" id="2789670at2759"/>
<dbReference type="Pfam" id="PF00067">
    <property type="entry name" value="p450"/>
    <property type="match status" value="1"/>
</dbReference>
<dbReference type="InterPro" id="IPR050364">
    <property type="entry name" value="Cytochrome_P450_fung"/>
</dbReference>
<dbReference type="PANTHER" id="PTHR46300:SF7">
    <property type="entry name" value="P450, PUTATIVE (EUROFUNG)-RELATED"/>
    <property type="match status" value="1"/>
</dbReference>
<dbReference type="InterPro" id="IPR017972">
    <property type="entry name" value="Cyt_P450_CS"/>
</dbReference>
<dbReference type="InterPro" id="IPR001128">
    <property type="entry name" value="Cyt_P450"/>
</dbReference>
<dbReference type="CDD" id="cd11065">
    <property type="entry name" value="CYP64-like"/>
    <property type="match status" value="1"/>
</dbReference>
<comment type="pathway">
    <text evidence="2">Secondary metabolite biosynthesis.</text>
</comment>
<keyword evidence="6 10" id="KW-0560">Oxidoreductase</keyword>
<keyword evidence="7 9" id="KW-0408">Iron</keyword>
<dbReference type="Proteomes" id="UP001140091">
    <property type="component" value="Unassembled WGS sequence"/>
</dbReference>
<evidence type="ECO:0000256" key="1">
    <source>
        <dbReference type="ARBA" id="ARBA00001971"/>
    </source>
</evidence>
<evidence type="ECO:0000256" key="3">
    <source>
        <dbReference type="ARBA" id="ARBA00010617"/>
    </source>
</evidence>
<evidence type="ECO:0000256" key="8">
    <source>
        <dbReference type="ARBA" id="ARBA00023033"/>
    </source>
</evidence>
<sequence length="524" mass="58844">METISTLPGGWVQDAAVLLGGISLSYYLRKRATNGRAGFRQPPSLKGLPILGNALDIPLHNCQQEYSKWAKELNSDIISASALGMNIVVIDTLSIALELMDKRSSRYSSRPETVMAKDLMGWDYLFAMLPYGERWKERRRMFVQHFRPADTSIIRPQEHEFVGRFLVELNRTPDRLFEVIRGSIGGFIISLAYGIPIKARGDPHLNFSEQSVRTLAEVTTPGSNFVDVLPFLKYIPAWLPGAGFQRKARELSYMSDKFRSSPFNEAVSGFGTSLARPSFVSVALGAIEENGADSENQKQIIKDTAAMFYGAGTDTIVASTLSWIWVMLKNPQIQARVHEELDRVLNGRLPEFEDQDQLPYLMATLMESMRLAPPAPIGVPHRSTEDDVYGDYFIPKDSVIIPNVWSMLRREDEYGLDAGRFNPDRFLTPDGKINTNVLDPHVAAFGFGRRSCPGAHIGRSMVWLAAASLATVFEWSEPLGEDGKPIDQPEDYETGLLYQPNHFKYEFRLRPNAQDVLSELEAQQ</sequence>
<dbReference type="AlphaFoldDB" id="A0A9W8JFW4"/>
<dbReference type="PRINTS" id="PR00385">
    <property type="entry name" value="P450"/>
</dbReference>
<evidence type="ECO:0000256" key="5">
    <source>
        <dbReference type="ARBA" id="ARBA00022723"/>
    </source>
</evidence>
<keyword evidence="5 9" id="KW-0479">Metal-binding</keyword>
<dbReference type="GO" id="GO:0016705">
    <property type="term" value="F:oxidoreductase activity, acting on paired donors, with incorporation or reduction of molecular oxygen"/>
    <property type="evidence" value="ECO:0007669"/>
    <property type="project" value="InterPro"/>
</dbReference>
<keyword evidence="4 9" id="KW-0349">Heme</keyword>
<protein>
    <recommendedName>
        <fullName evidence="13">Cytochrome P450</fullName>
    </recommendedName>
</protein>
<keyword evidence="8 10" id="KW-0503">Monooxygenase</keyword>
<evidence type="ECO:0000256" key="10">
    <source>
        <dbReference type="RuleBase" id="RU000461"/>
    </source>
</evidence>
<dbReference type="EMBL" id="JANBPK010000726">
    <property type="protein sequence ID" value="KAJ2934066.1"/>
    <property type="molecule type" value="Genomic_DNA"/>
</dbReference>
<comment type="similarity">
    <text evidence="3 10">Belongs to the cytochrome P450 family.</text>
</comment>
<evidence type="ECO:0000256" key="7">
    <source>
        <dbReference type="ARBA" id="ARBA00023004"/>
    </source>
</evidence>
<evidence type="ECO:0000256" key="6">
    <source>
        <dbReference type="ARBA" id="ARBA00023002"/>
    </source>
</evidence>
<dbReference type="GO" id="GO:0004497">
    <property type="term" value="F:monooxygenase activity"/>
    <property type="evidence" value="ECO:0007669"/>
    <property type="project" value="UniProtKB-KW"/>
</dbReference>
<comment type="caution">
    <text evidence="11">The sequence shown here is derived from an EMBL/GenBank/DDBJ whole genome shotgun (WGS) entry which is preliminary data.</text>
</comment>
<proteinExistence type="inferred from homology"/>
<feature type="binding site" description="axial binding residue" evidence="9">
    <location>
        <position position="452"/>
    </location>
    <ligand>
        <name>heme</name>
        <dbReference type="ChEBI" id="CHEBI:30413"/>
    </ligand>
    <ligandPart>
        <name>Fe</name>
        <dbReference type="ChEBI" id="CHEBI:18248"/>
    </ligandPart>
</feature>
<accession>A0A9W8JFW4</accession>
<dbReference type="PANTHER" id="PTHR46300">
    <property type="entry name" value="P450, PUTATIVE (EUROFUNG)-RELATED-RELATED"/>
    <property type="match status" value="1"/>
</dbReference>
<dbReference type="InterPro" id="IPR036396">
    <property type="entry name" value="Cyt_P450_sf"/>
</dbReference>
<evidence type="ECO:0000256" key="9">
    <source>
        <dbReference type="PIRSR" id="PIRSR602401-1"/>
    </source>
</evidence>
<dbReference type="GO" id="GO:0005506">
    <property type="term" value="F:iron ion binding"/>
    <property type="evidence" value="ECO:0007669"/>
    <property type="project" value="InterPro"/>
</dbReference>
<dbReference type="GO" id="GO:0020037">
    <property type="term" value="F:heme binding"/>
    <property type="evidence" value="ECO:0007669"/>
    <property type="project" value="InterPro"/>
</dbReference>
<evidence type="ECO:0000256" key="4">
    <source>
        <dbReference type="ARBA" id="ARBA00022617"/>
    </source>
</evidence>
<feature type="non-terminal residue" evidence="11">
    <location>
        <position position="1"/>
    </location>
</feature>
<dbReference type="PRINTS" id="PR00463">
    <property type="entry name" value="EP450I"/>
</dbReference>
<dbReference type="InterPro" id="IPR002401">
    <property type="entry name" value="Cyt_P450_E_grp-I"/>
</dbReference>
<dbReference type="Gene3D" id="1.10.630.10">
    <property type="entry name" value="Cytochrome P450"/>
    <property type="match status" value="1"/>
</dbReference>
<organism evidence="11 12">
    <name type="scientific">Candolleomyces eurysporus</name>
    <dbReference type="NCBI Taxonomy" id="2828524"/>
    <lineage>
        <taxon>Eukaryota</taxon>
        <taxon>Fungi</taxon>
        <taxon>Dikarya</taxon>
        <taxon>Basidiomycota</taxon>
        <taxon>Agaricomycotina</taxon>
        <taxon>Agaricomycetes</taxon>
        <taxon>Agaricomycetidae</taxon>
        <taxon>Agaricales</taxon>
        <taxon>Agaricineae</taxon>
        <taxon>Psathyrellaceae</taxon>
        <taxon>Candolleomyces</taxon>
    </lineage>
</organism>
<evidence type="ECO:0000313" key="11">
    <source>
        <dbReference type="EMBL" id="KAJ2934066.1"/>
    </source>
</evidence>
<evidence type="ECO:0000256" key="2">
    <source>
        <dbReference type="ARBA" id="ARBA00005179"/>
    </source>
</evidence>
<evidence type="ECO:0000313" key="12">
    <source>
        <dbReference type="Proteomes" id="UP001140091"/>
    </source>
</evidence>
<dbReference type="SUPFAM" id="SSF48264">
    <property type="entry name" value="Cytochrome P450"/>
    <property type="match status" value="1"/>
</dbReference>
<name>A0A9W8JFW4_9AGAR</name>